<dbReference type="Proteomes" id="UP000704529">
    <property type="component" value="Unassembled WGS sequence"/>
</dbReference>
<evidence type="ECO:0000313" key="4">
    <source>
        <dbReference type="Proteomes" id="UP000584663"/>
    </source>
</evidence>
<dbReference type="EMBL" id="JACHNX010000017">
    <property type="protein sequence ID" value="MBB4610957.1"/>
    <property type="molecule type" value="Genomic_DNA"/>
</dbReference>
<accession>A0AA40ZZN3</accession>
<dbReference type="AlphaFoldDB" id="A0AA40ZZN3"/>
<reference evidence="2 4" key="1">
    <citation type="submission" date="2020-08" db="EMBL/GenBank/DDBJ databases">
        <title>Genomic Encyclopedia of Type Strains, Phase IV (KMG-IV): sequencing the most valuable type-strain genomes for metagenomic binning, comparative biology and taxonomic classification.</title>
        <authorList>
            <person name="Goeker M."/>
        </authorList>
    </citation>
    <scope>NUCLEOTIDE SEQUENCE [LARGE SCALE GENOMIC DNA]</scope>
    <source>
        <strain evidence="2 4">DSM 14562</strain>
    </source>
</reference>
<keyword evidence="4" id="KW-1185">Reference proteome</keyword>
<evidence type="ECO:0000313" key="2">
    <source>
        <dbReference type="EMBL" id="MBB4610957.1"/>
    </source>
</evidence>
<reference evidence="3" key="2">
    <citation type="submission" date="2021-01" db="EMBL/GenBank/DDBJ databases">
        <title>Genome Sequencing of Type Strains.</title>
        <authorList>
            <person name="Lemaire J.F."/>
            <person name="Inderbitzin P."/>
            <person name="Collins S.B."/>
            <person name="Wespe N."/>
            <person name="Knight-Connoni V."/>
        </authorList>
    </citation>
    <scope>NUCLEOTIDE SEQUENCE</scope>
    <source>
        <strain evidence="3">DSM 14562</strain>
    </source>
</reference>
<dbReference type="Proteomes" id="UP000584663">
    <property type="component" value="Unassembled WGS sequence"/>
</dbReference>
<proteinExistence type="predicted"/>
<name>A0AA40ZZN3_9SPHN</name>
<protein>
    <submittedName>
        <fullName evidence="3">Uncharacterized protein</fullName>
    </submittedName>
</protein>
<dbReference type="PROSITE" id="PS51257">
    <property type="entry name" value="PROKAR_LIPOPROTEIN"/>
    <property type="match status" value="1"/>
</dbReference>
<organism evidence="3 5">
    <name type="scientific">Sphingomonas yabuuchiae</name>
    <dbReference type="NCBI Taxonomy" id="172044"/>
    <lineage>
        <taxon>Bacteria</taxon>
        <taxon>Pseudomonadati</taxon>
        <taxon>Pseudomonadota</taxon>
        <taxon>Alphaproteobacteria</taxon>
        <taxon>Sphingomonadales</taxon>
        <taxon>Sphingomonadaceae</taxon>
        <taxon>Sphingomonas</taxon>
    </lineage>
</organism>
<dbReference type="EMBL" id="JAFHKU010000110">
    <property type="protein sequence ID" value="MBN3557310.1"/>
    <property type="molecule type" value="Genomic_DNA"/>
</dbReference>
<evidence type="ECO:0000256" key="1">
    <source>
        <dbReference type="SAM" id="MobiDB-lite"/>
    </source>
</evidence>
<dbReference type="RefSeq" id="WP_206362697.1">
    <property type="nucleotide sequence ID" value="NZ_JACHNX010000017.1"/>
</dbReference>
<evidence type="ECO:0000313" key="3">
    <source>
        <dbReference type="EMBL" id="MBN3557310.1"/>
    </source>
</evidence>
<gene>
    <name evidence="2" type="ORF">GGQ89_003196</name>
    <name evidence="3" type="ORF">JYA60_03565</name>
</gene>
<feature type="region of interest" description="Disordered" evidence="1">
    <location>
        <begin position="49"/>
        <end position="70"/>
    </location>
</feature>
<sequence length="83" mass="8868">MYRWIKPTTGMENHMKRSLGLIGVGAIGCAVLGSSVAAGYMEKRFKPQAGTERSFGQGASPAQNMERRRGRAATIAVAEAAVR</sequence>
<evidence type="ECO:0000313" key="5">
    <source>
        <dbReference type="Proteomes" id="UP000704529"/>
    </source>
</evidence>
<comment type="caution">
    <text evidence="3">The sequence shown here is derived from an EMBL/GenBank/DDBJ whole genome shotgun (WGS) entry which is preliminary data.</text>
</comment>